<dbReference type="InterPro" id="IPR005297">
    <property type="entry name" value="Lipoprotein_repeat"/>
</dbReference>
<dbReference type="AlphaFoldDB" id="Q0FRB8"/>
<keyword evidence="1" id="KW-0732">Signal</keyword>
<evidence type="ECO:0000313" key="2">
    <source>
        <dbReference type="EMBL" id="EAU46669.1"/>
    </source>
</evidence>
<dbReference type="EMBL" id="AATQ01000012">
    <property type="protein sequence ID" value="EAU46669.1"/>
    <property type="molecule type" value="Genomic_DNA"/>
</dbReference>
<feature type="chain" id="PRO_5004172161" description="Lipoprotein" evidence="1">
    <location>
        <begin position="22"/>
        <end position="120"/>
    </location>
</feature>
<dbReference type="PANTHER" id="PTHR39335">
    <property type="entry name" value="BLL4220 PROTEIN"/>
    <property type="match status" value="1"/>
</dbReference>
<dbReference type="PANTHER" id="PTHR39335:SF1">
    <property type="entry name" value="BLL4220 PROTEIN"/>
    <property type="match status" value="1"/>
</dbReference>
<organism evidence="2 3">
    <name type="scientific">Salipiger bermudensis (strain DSM 26914 / JCM 13377 / KCTC 12554 / HTCC2601)</name>
    <name type="common">Pelagibaca bermudensis</name>
    <dbReference type="NCBI Taxonomy" id="314265"/>
    <lineage>
        <taxon>Bacteria</taxon>
        <taxon>Pseudomonadati</taxon>
        <taxon>Pseudomonadota</taxon>
        <taxon>Alphaproteobacteria</taxon>
        <taxon>Rhodobacterales</taxon>
        <taxon>Roseobacteraceae</taxon>
        <taxon>Salipiger</taxon>
    </lineage>
</organism>
<feature type="signal peptide" evidence="1">
    <location>
        <begin position="1"/>
        <end position="21"/>
    </location>
</feature>
<dbReference type="HOGENOM" id="CLU_053665_2_0_5"/>
<dbReference type="InterPro" id="IPR014558">
    <property type="entry name" value="UCP029720"/>
</dbReference>
<accession>Q0FRB8</accession>
<reference evidence="2 3" key="1">
    <citation type="journal article" date="2010" name="J. Bacteriol.">
        <title>Genome sequences of Pelagibaca bermudensis HTCC2601T and Maritimibacter alkaliphilus HTCC2654T, the type strains of two marine Roseobacter genera.</title>
        <authorList>
            <person name="Thrash J.C."/>
            <person name="Cho J.C."/>
            <person name="Ferriera S."/>
            <person name="Johnson J."/>
            <person name="Vergin K.L."/>
            <person name="Giovannoni S.J."/>
        </authorList>
    </citation>
    <scope>NUCLEOTIDE SEQUENCE [LARGE SCALE GENOMIC DNA]</scope>
    <source>
        <strain evidence="3">DSM 26914 / JCM 13377 / KCTC 12554 / HTCC2601</strain>
    </source>
</reference>
<evidence type="ECO:0000256" key="1">
    <source>
        <dbReference type="SAM" id="SignalP"/>
    </source>
</evidence>
<dbReference type="Proteomes" id="UP000006230">
    <property type="component" value="Unassembled WGS sequence"/>
</dbReference>
<comment type="caution">
    <text evidence="2">The sequence shown here is derived from an EMBL/GenBank/DDBJ whole genome shotgun (WGS) entry which is preliminary data.</text>
</comment>
<gene>
    <name evidence="2" type="ORF">R2601_16150</name>
</gene>
<dbReference type="RefSeq" id="WP_007796483.1">
    <property type="nucleotide sequence ID" value="NZ_DS022276.1"/>
</dbReference>
<dbReference type="eggNOG" id="COG4315">
    <property type="taxonomic scope" value="Bacteria"/>
</dbReference>
<protein>
    <recommendedName>
        <fullName evidence="4">Lipoprotein</fullName>
    </recommendedName>
</protein>
<dbReference type="STRING" id="314265.R2601_16150"/>
<evidence type="ECO:0008006" key="4">
    <source>
        <dbReference type="Google" id="ProtNLM"/>
    </source>
</evidence>
<name>Q0FRB8_SALBH</name>
<keyword evidence="3" id="KW-1185">Reference proteome</keyword>
<evidence type="ECO:0000313" key="3">
    <source>
        <dbReference type="Proteomes" id="UP000006230"/>
    </source>
</evidence>
<dbReference type="GO" id="GO:0043448">
    <property type="term" value="P:alkane catabolic process"/>
    <property type="evidence" value="ECO:0007669"/>
    <property type="project" value="TreeGrafter"/>
</dbReference>
<dbReference type="PIRSF" id="PIRSF029720">
    <property type="entry name" value="UCP029720"/>
    <property type="match status" value="1"/>
</dbReference>
<proteinExistence type="predicted"/>
<sequence length="120" mass="12147">MKLLTLIAGAALSVAATTAIAAPAGMSGGGVLVDGEGMTLYIFDKDAPGTSNCYDGCAASWPPFVAKSGASAEGNFSLVTRKDGAEQWAFKGMPLYYWAGDSAPGDVNGDGVGGVWHVLK</sequence>
<dbReference type="OrthoDB" id="9800666at2"/>
<dbReference type="Pfam" id="PF03640">
    <property type="entry name" value="Lipoprotein_15"/>
    <property type="match status" value="2"/>
</dbReference>